<proteinExistence type="predicted"/>
<evidence type="ECO:0000256" key="2">
    <source>
        <dbReference type="SAM" id="Phobius"/>
    </source>
</evidence>
<dbReference type="Proteomes" id="UP000078555">
    <property type="component" value="Unassembled WGS sequence"/>
</dbReference>
<keyword evidence="4" id="KW-1185">Reference proteome</keyword>
<feature type="region of interest" description="Disordered" evidence="1">
    <location>
        <begin position="172"/>
        <end position="401"/>
    </location>
</feature>
<reference evidence="4" key="1">
    <citation type="submission" date="2016-05" db="EMBL/GenBank/DDBJ databases">
        <authorList>
            <person name="Naeem Raeece"/>
        </authorList>
    </citation>
    <scope>NUCLEOTIDE SEQUENCE [LARGE SCALE GENOMIC DNA]</scope>
</reference>
<accession>A0A1A9A9M8</accession>
<sequence length="1034" mass="116995">MAGDSEITTRTRYIPVDAFLRMIENDIKNLIREYGHINCGLRHEELCDKLSKLIYQIKTPLLRVMNEDGQKEWNTKWGSKKNKFFKRLFEEEGFTYTCDSKKNTHNPSLYLLKSKHIEFCKKRDTWKAEVEANPEYNACKQYNIWINGETTSLTREYLRNVKDFERPTVHKYFSTKEHPRGHNPLETYRNSKLDCNKYNTPSNSDSKGPTAKEPSNSINPPTAPDVTQQSKEKNGKSVSGVDSESAKTEPHGNMPLKPKHSTDGSRMPSSTKTEPDDAANGEQTNVKAKGPFPPIKGDKEKKESTTLQGELLTDRLQTVRDEAPPQAKSTPLSPEDTSPTLATQSVPAAAPITGKNTTSSQTPVTSSSLAINSDSSPNSSSPLSSYLLPPTADAKGQDRALQSSTTLDTFATTLPNQNVPSTASADLSLFPPQAPVLTVSPAVTTANETGTSAFSNASAITTTVTTTTTSSAAVTRPIMSTAQTTIISTQQPPSASNSQEASNTPVSNGPKTTVPITDPHQTVAPTPTPVSGSDNGGVSVPTQPVTIDNNQQATLSSAPSLKIKDLIKLPGVQSENSITPLSEYTASGNEDMKSSKIQKTVGQTDIKHNIPSVQMGTNNDHDQLIHLVSVDPGKIPDIKLGKDHNNNPVTHKGKNDKPNIIPEGIPPLTHIIPSLLVILATITLLFQLYKYTPFGFLLGRRRKRKKRDLRSTFVIPEESTYESPNITVHEWEDPNLVGQTVENDVYTKLLKINRYKQEMQKRKKKNKKTLIEVHMEVLEEHKNDEWELHKGDFLEICLRGFINDENDFYSNFSNLKSILNNIKNEKTIEDIQKQEILWNNWIEDHRNILEQWKKEEWFHILKNEWRKEQQIYKEKKYKLQENTLNEQDTHSIISQKDIWKHWILKQATLIDLFNKEDWFKSLVYVQDEEKDNYLVNEYNNITVTNENQLKNEKVNHEHGRSKNIIKKLMVQIHMMVLEECIKEDIIKHKELCIDNFIEDTYNQNNYDENRNRPQCDTHDFSVPVYEEIHTSTNK</sequence>
<evidence type="ECO:0000313" key="4">
    <source>
        <dbReference type="Proteomes" id="UP000078555"/>
    </source>
</evidence>
<dbReference type="AlphaFoldDB" id="A0A1A9A9M8"/>
<feature type="compositionally biased region" description="Low complexity" evidence="1">
    <location>
        <begin position="485"/>
        <end position="494"/>
    </location>
</feature>
<evidence type="ECO:0000313" key="3">
    <source>
        <dbReference type="EMBL" id="SBT52877.1"/>
    </source>
</evidence>
<feature type="transmembrane region" description="Helical" evidence="2">
    <location>
        <begin position="675"/>
        <end position="698"/>
    </location>
</feature>
<feature type="compositionally biased region" description="Polar residues" evidence="1">
    <location>
        <begin position="197"/>
        <end position="229"/>
    </location>
</feature>
<feature type="region of interest" description="Disordered" evidence="1">
    <location>
        <begin position="485"/>
        <end position="545"/>
    </location>
</feature>
<feature type="compositionally biased region" description="Polar residues" evidence="1">
    <location>
        <begin position="327"/>
        <end position="346"/>
    </location>
</feature>
<keyword evidence="2" id="KW-1133">Transmembrane helix</keyword>
<name>A0A1A9A9M8_PLAOA</name>
<feature type="compositionally biased region" description="Polar residues" evidence="1">
    <location>
        <begin position="495"/>
        <end position="533"/>
    </location>
</feature>
<gene>
    <name evidence="3" type="ORF">POVWA1_064060</name>
</gene>
<organism evidence="3 4">
    <name type="scientific">Plasmodium ovale wallikeri</name>
    <dbReference type="NCBI Taxonomy" id="864142"/>
    <lineage>
        <taxon>Eukaryota</taxon>
        <taxon>Sar</taxon>
        <taxon>Alveolata</taxon>
        <taxon>Apicomplexa</taxon>
        <taxon>Aconoidasida</taxon>
        <taxon>Haemosporida</taxon>
        <taxon>Plasmodiidae</taxon>
        <taxon>Plasmodium</taxon>
        <taxon>Plasmodium (Plasmodium)</taxon>
    </lineage>
</organism>
<feature type="compositionally biased region" description="Low complexity" evidence="1">
    <location>
        <begin position="357"/>
        <end position="390"/>
    </location>
</feature>
<keyword evidence="2" id="KW-0812">Transmembrane</keyword>
<dbReference type="EMBL" id="FLRD01000331">
    <property type="protein sequence ID" value="SBT52877.1"/>
    <property type="molecule type" value="Genomic_DNA"/>
</dbReference>
<feature type="region of interest" description="Disordered" evidence="1">
    <location>
        <begin position="637"/>
        <end position="660"/>
    </location>
</feature>
<keyword evidence="2" id="KW-0472">Membrane</keyword>
<evidence type="ECO:0000256" key="1">
    <source>
        <dbReference type="SAM" id="MobiDB-lite"/>
    </source>
</evidence>
<protein>
    <submittedName>
        <fullName evidence="3">STP1 protein</fullName>
    </submittedName>
</protein>